<reference evidence="1 2" key="1">
    <citation type="submission" date="2018-06" db="EMBL/GenBank/DDBJ databases">
        <title>Comparative genomics reveals the genomic features of Rhizophagus irregularis, R. cerebriforme, R. diaphanum and Gigaspora rosea, and their symbiotic lifestyle signature.</title>
        <authorList>
            <person name="Morin E."/>
            <person name="San Clemente H."/>
            <person name="Chen E.C.H."/>
            <person name="De La Providencia I."/>
            <person name="Hainaut M."/>
            <person name="Kuo A."/>
            <person name="Kohler A."/>
            <person name="Murat C."/>
            <person name="Tang N."/>
            <person name="Roy S."/>
            <person name="Loubradou J."/>
            <person name="Henrissat B."/>
            <person name="Grigoriev I.V."/>
            <person name="Corradi N."/>
            <person name="Roux C."/>
            <person name="Martin F.M."/>
        </authorList>
    </citation>
    <scope>NUCLEOTIDE SEQUENCE [LARGE SCALE GENOMIC DNA]</scope>
    <source>
        <strain evidence="1 2">DAOM 227022</strain>
    </source>
</reference>
<gene>
    <name evidence="1" type="ORF">C1645_818573</name>
</gene>
<name>A0A397TGH6_9GLOM</name>
<dbReference type="OrthoDB" id="2446292at2759"/>
<evidence type="ECO:0000313" key="2">
    <source>
        <dbReference type="Proteomes" id="UP000265703"/>
    </source>
</evidence>
<keyword evidence="2" id="KW-1185">Reference proteome</keyword>
<dbReference type="SUPFAM" id="SSF56112">
    <property type="entry name" value="Protein kinase-like (PK-like)"/>
    <property type="match status" value="1"/>
</dbReference>
<dbReference type="Proteomes" id="UP000265703">
    <property type="component" value="Unassembled WGS sequence"/>
</dbReference>
<dbReference type="EMBL" id="QKYT01000090">
    <property type="protein sequence ID" value="RIA94101.1"/>
    <property type="molecule type" value="Genomic_DNA"/>
</dbReference>
<evidence type="ECO:0000313" key="1">
    <source>
        <dbReference type="EMBL" id="RIA94101.1"/>
    </source>
</evidence>
<accession>A0A397TGH6</accession>
<protein>
    <recommendedName>
        <fullName evidence="3">Protein kinase domain-containing protein</fullName>
    </recommendedName>
</protein>
<dbReference type="Gene3D" id="1.10.510.10">
    <property type="entry name" value="Transferase(Phosphotransferase) domain 1"/>
    <property type="match status" value="1"/>
</dbReference>
<evidence type="ECO:0008006" key="3">
    <source>
        <dbReference type="Google" id="ProtNLM"/>
    </source>
</evidence>
<organism evidence="1 2">
    <name type="scientific">Glomus cerebriforme</name>
    <dbReference type="NCBI Taxonomy" id="658196"/>
    <lineage>
        <taxon>Eukaryota</taxon>
        <taxon>Fungi</taxon>
        <taxon>Fungi incertae sedis</taxon>
        <taxon>Mucoromycota</taxon>
        <taxon>Glomeromycotina</taxon>
        <taxon>Glomeromycetes</taxon>
        <taxon>Glomerales</taxon>
        <taxon>Glomeraceae</taxon>
        <taxon>Glomus</taxon>
    </lineage>
</organism>
<comment type="caution">
    <text evidence="1">The sequence shown here is derived from an EMBL/GenBank/DDBJ whole genome shotgun (WGS) entry which is preliminary data.</text>
</comment>
<proteinExistence type="predicted"/>
<dbReference type="AlphaFoldDB" id="A0A397TGH6"/>
<sequence>MLKNWTSGNDDIDKFIQHTQLQQLIIIRFHNNEYITKGGFGKNCTQKSLNNSKNVRLEFINEITSHHKLLDSDPIIRLYGISQDPNTKNYTMILYYAKNGSLRNCLDTNVKLNTNQLNRPTAVEIRDILSKWCDELLPEDSELKSKLKQQIQ</sequence>
<dbReference type="InterPro" id="IPR011009">
    <property type="entry name" value="Kinase-like_dom_sf"/>
</dbReference>